<evidence type="ECO:0000313" key="1">
    <source>
        <dbReference type="EMBL" id="JAI01197.1"/>
    </source>
</evidence>
<sequence>MQLGVITILLYDDCTDQLPIGGAISRYIVCTGCVYCTVLSSRDQTAFRITCGIAGFL</sequence>
<dbReference type="EMBL" id="GBXM01007381">
    <property type="protein sequence ID" value="JAI01197.1"/>
    <property type="molecule type" value="Transcribed_RNA"/>
</dbReference>
<proteinExistence type="predicted"/>
<protein>
    <submittedName>
        <fullName evidence="1">Uncharacterized protein</fullName>
    </submittedName>
</protein>
<reference evidence="1" key="2">
    <citation type="journal article" date="2015" name="Fish Shellfish Immunol.">
        <title>Early steps in the European eel (Anguilla anguilla)-Vibrio vulnificus interaction in the gills: Role of the RtxA13 toxin.</title>
        <authorList>
            <person name="Callol A."/>
            <person name="Pajuelo D."/>
            <person name="Ebbesson L."/>
            <person name="Teles M."/>
            <person name="MacKenzie S."/>
            <person name="Amaro C."/>
        </authorList>
    </citation>
    <scope>NUCLEOTIDE SEQUENCE</scope>
</reference>
<name>A0A0E9XFF9_ANGAN</name>
<organism evidence="1">
    <name type="scientific">Anguilla anguilla</name>
    <name type="common">European freshwater eel</name>
    <name type="synonym">Muraena anguilla</name>
    <dbReference type="NCBI Taxonomy" id="7936"/>
    <lineage>
        <taxon>Eukaryota</taxon>
        <taxon>Metazoa</taxon>
        <taxon>Chordata</taxon>
        <taxon>Craniata</taxon>
        <taxon>Vertebrata</taxon>
        <taxon>Euteleostomi</taxon>
        <taxon>Actinopterygii</taxon>
        <taxon>Neopterygii</taxon>
        <taxon>Teleostei</taxon>
        <taxon>Anguilliformes</taxon>
        <taxon>Anguillidae</taxon>
        <taxon>Anguilla</taxon>
    </lineage>
</organism>
<dbReference type="AlphaFoldDB" id="A0A0E9XFF9"/>
<reference evidence="1" key="1">
    <citation type="submission" date="2014-11" db="EMBL/GenBank/DDBJ databases">
        <authorList>
            <person name="Amaro Gonzalez C."/>
        </authorList>
    </citation>
    <scope>NUCLEOTIDE SEQUENCE</scope>
</reference>
<accession>A0A0E9XFF9</accession>